<organism evidence="3 4">
    <name type="scientific">Maudiozyma exigua</name>
    <name type="common">Yeast</name>
    <name type="synonym">Kazachstania exigua</name>
    <dbReference type="NCBI Taxonomy" id="34358"/>
    <lineage>
        <taxon>Eukaryota</taxon>
        <taxon>Fungi</taxon>
        <taxon>Dikarya</taxon>
        <taxon>Ascomycota</taxon>
        <taxon>Saccharomycotina</taxon>
        <taxon>Saccharomycetes</taxon>
        <taxon>Saccharomycetales</taxon>
        <taxon>Saccharomycetaceae</taxon>
        <taxon>Maudiozyma</taxon>
    </lineage>
</organism>
<dbReference type="EMBL" id="PUHR01000175">
    <property type="protein sequence ID" value="KAG0660496.1"/>
    <property type="molecule type" value="Genomic_DNA"/>
</dbReference>
<feature type="region of interest" description="Disordered" evidence="1">
    <location>
        <begin position="592"/>
        <end position="618"/>
    </location>
</feature>
<accession>A0A9P7B576</accession>
<proteinExistence type="predicted"/>
<dbReference type="PANTHER" id="PTHR43991">
    <property type="entry name" value="WD REPEAT PROTEIN (AFU_ORTHOLOGUE AFUA_8G05640)-RELATED"/>
    <property type="match status" value="1"/>
</dbReference>
<evidence type="ECO:0000313" key="4">
    <source>
        <dbReference type="Proteomes" id="UP000750334"/>
    </source>
</evidence>
<dbReference type="PANTHER" id="PTHR43991:SF9">
    <property type="entry name" value="DUF2415 DOMAIN-CONTAINING PROTEIN"/>
    <property type="match status" value="1"/>
</dbReference>
<dbReference type="SUPFAM" id="SSF50978">
    <property type="entry name" value="WD40 repeat-like"/>
    <property type="match status" value="1"/>
</dbReference>
<evidence type="ECO:0000313" key="3">
    <source>
        <dbReference type="EMBL" id="KAG0660496.1"/>
    </source>
</evidence>
<dbReference type="Proteomes" id="UP000750334">
    <property type="component" value="Unassembled WGS sequence"/>
</dbReference>
<evidence type="ECO:0000259" key="2">
    <source>
        <dbReference type="Pfam" id="PF10313"/>
    </source>
</evidence>
<dbReference type="OrthoDB" id="418169at2759"/>
<name>A0A9P7B576_MAUEX</name>
<keyword evidence="4" id="KW-1185">Reference proteome</keyword>
<feature type="compositionally biased region" description="Polar residues" evidence="1">
    <location>
        <begin position="592"/>
        <end position="611"/>
    </location>
</feature>
<dbReference type="Gene3D" id="2.130.10.10">
    <property type="entry name" value="YVTN repeat-like/Quinoprotein amine dehydrogenase"/>
    <property type="match status" value="1"/>
</dbReference>
<dbReference type="InterPro" id="IPR015943">
    <property type="entry name" value="WD40/YVTN_repeat-like_dom_sf"/>
</dbReference>
<dbReference type="Pfam" id="PF10313">
    <property type="entry name" value="DUF2415"/>
    <property type="match status" value="1"/>
</dbReference>
<dbReference type="InterPro" id="IPR019417">
    <property type="entry name" value="DUF2415"/>
</dbReference>
<dbReference type="AlphaFoldDB" id="A0A9P7B576"/>
<dbReference type="InterPro" id="IPR036322">
    <property type="entry name" value="WD40_repeat_dom_sf"/>
</dbReference>
<feature type="domain" description="DUF2415" evidence="2">
    <location>
        <begin position="431"/>
        <end position="469"/>
    </location>
</feature>
<sequence length="769" mass="86912">MTIVGTPSGFNEWDGDTIGSVSDKIYKNCLIPNVSLYDAKVTINHWQLRDCILPSSNGFMDSELYYIYDHSIRSLKTNSKYLSRDKYKYYNNKDDHLPNSPYNDSNSSSIGKNFKRQKKVKYPNNNIGNNNDNADILYSKPTETVVDFNFKPRCFTEQNGLIACGGLVGSDDKGFPTNWSRLEHESINNDNNSTVASPTPGSNSSPAQPISISSRNILADGSNYSNPNIWKGILSIYNQETNFKTSVILGQFINNCVTVHERSTQNYNLYTCNNDGHIYQCDISNRSIDLVKRYSDLTFPLNNASLSHDGQTLIVSGDSNKFAIYKQNEIVNQFTLKYDNQPDWGGGNNFNGKNNRVNVTTRFEVNDNTTTIDNNVFETTNGDHGFYNCFSENDLQFATLFQNGICLMYDIRNTYNPLAEIISTRPQSHNGAFRVCKFSYGLDDLLFISEHQGRVHVVDTRNFTNHQVIFLPNKINLDTDDMISTRSSSHSLNTLPNGIRSYYPTSRGTRSRILPSTNTTGTAPTLMTGYSDNSTVRYGEPWTTTSCRIPSKYLEPYILPFPKAVNRHSNHYFNHTQHYNRQTGSVSSIDLTLSESESNNDSRDFGQQQLQRDTDLDEREKFTVRRISTGSGQSINKYIRESTTESDLTMENSNLSRGSGHHTNMLRLNVDDTLFDNDSGRNTFYLNQDNSSDESSALETYHSSLNRGLIDPIIERTGDSCLSEENNISGMTWLNDPNGSSLVIGTDYGIMKWDINSSARRSFASYDFC</sequence>
<protein>
    <recommendedName>
        <fullName evidence="2">DUF2415 domain-containing protein</fullName>
    </recommendedName>
</protein>
<feature type="region of interest" description="Disordered" evidence="1">
    <location>
        <begin position="188"/>
        <end position="210"/>
    </location>
</feature>
<gene>
    <name evidence="3" type="ORF">C6P45_001581</name>
</gene>
<feature type="region of interest" description="Disordered" evidence="1">
    <location>
        <begin position="506"/>
        <end position="528"/>
    </location>
</feature>
<comment type="caution">
    <text evidence="3">The sequence shown here is derived from an EMBL/GenBank/DDBJ whole genome shotgun (WGS) entry which is preliminary data.</text>
</comment>
<reference evidence="3 4" key="1">
    <citation type="submission" date="2020-11" db="EMBL/GenBank/DDBJ databases">
        <title>Kefir isolates.</title>
        <authorList>
            <person name="Marcisauskas S."/>
            <person name="Kim Y."/>
            <person name="Blasche S."/>
        </authorList>
    </citation>
    <scope>NUCLEOTIDE SEQUENCE [LARGE SCALE GENOMIC DNA]</scope>
    <source>
        <strain evidence="3 4">OG2</strain>
    </source>
</reference>
<evidence type="ECO:0000256" key="1">
    <source>
        <dbReference type="SAM" id="MobiDB-lite"/>
    </source>
</evidence>